<reference evidence="2" key="1">
    <citation type="journal article" date="2023" name="Insect Mol. Biol.">
        <title>Genome sequencing provides insights into the evolution of gene families encoding plant cell wall-degrading enzymes in longhorned beetles.</title>
        <authorList>
            <person name="Shin N.R."/>
            <person name="Okamura Y."/>
            <person name="Kirsch R."/>
            <person name="Pauchet Y."/>
        </authorList>
    </citation>
    <scope>NUCLEOTIDE SEQUENCE</scope>
    <source>
        <strain evidence="2">AMC_N1</strain>
    </source>
</reference>
<keyword evidence="3" id="KW-1185">Reference proteome</keyword>
<dbReference type="EMBL" id="JAPWTK010000031">
    <property type="protein sequence ID" value="KAJ8956231.1"/>
    <property type="molecule type" value="Genomic_DNA"/>
</dbReference>
<accession>A0AAV8YZ74</accession>
<keyword evidence="1" id="KW-0472">Membrane</keyword>
<evidence type="ECO:0000313" key="3">
    <source>
        <dbReference type="Proteomes" id="UP001162162"/>
    </source>
</evidence>
<dbReference type="AlphaFoldDB" id="A0AAV8YZ74"/>
<dbReference type="Proteomes" id="UP001162162">
    <property type="component" value="Unassembled WGS sequence"/>
</dbReference>
<comment type="caution">
    <text evidence="2">The sequence shown here is derived from an EMBL/GenBank/DDBJ whole genome shotgun (WGS) entry which is preliminary data.</text>
</comment>
<feature type="transmembrane region" description="Helical" evidence="1">
    <location>
        <begin position="30"/>
        <end position="51"/>
    </location>
</feature>
<keyword evidence="1" id="KW-1133">Transmembrane helix</keyword>
<proteinExistence type="predicted"/>
<protein>
    <submittedName>
        <fullName evidence="2">Uncharacterized protein</fullName>
    </submittedName>
</protein>
<keyword evidence="1" id="KW-0812">Transmembrane</keyword>
<feature type="transmembrane region" description="Helical" evidence="1">
    <location>
        <begin position="58"/>
        <end position="81"/>
    </location>
</feature>
<name>A0AAV8YZ74_9CUCU</name>
<evidence type="ECO:0000256" key="1">
    <source>
        <dbReference type="SAM" id="Phobius"/>
    </source>
</evidence>
<gene>
    <name evidence="2" type="ORF">NQ318_014962</name>
</gene>
<evidence type="ECO:0000313" key="2">
    <source>
        <dbReference type="EMBL" id="KAJ8956231.1"/>
    </source>
</evidence>
<sequence length="130" mass="15063">MQIHNTREGKPPVSVPVPGPVSYLAPVPGLVPIPVLLLFLPVHLYLLLLFLDRFLLLFPYLFLFLDLFPYLELFLFLYSFLDLFPHPLLLHNKKGSTVGIFLSPESFGQRYISTRHQNEKEFFSFCAVRL</sequence>
<organism evidence="2 3">
    <name type="scientific">Aromia moschata</name>
    <dbReference type="NCBI Taxonomy" id="1265417"/>
    <lineage>
        <taxon>Eukaryota</taxon>
        <taxon>Metazoa</taxon>
        <taxon>Ecdysozoa</taxon>
        <taxon>Arthropoda</taxon>
        <taxon>Hexapoda</taxon>
        <taxon>Insecta</taxon>
        <taxon>Pterygota</taxon>
        <taxon>Neoptera</taxon>
        <taxon>Endopterygota</taxon>
        <taxon>Coleoptera</taxon>
        <taxon>Polyphaga</taxon>
        <taxon>Cucujiformia</taxon>
        <taxon>Chrysomeloidea</taxon>
        <taxon>Cerambycidae</taxon>
        <taxon>Cerambycinae</taxon>
        <taxon>Callichromatini</taxon>
        <taxon>Aromia</taxon>
    </lineage>
</organism>